<dbReference type="Pfam" id="PF23868">
    <property type="entry name" value="Mmc1_C"/>
    <property type="match status" value="1"/>
</dbReference>
<accession>C0NTY7</accession>
<evidence type="ECO:0000259" key="1">
    <source>
        <dbReference type="Pfam" id="PF23868"/>
    </source>
</evidence>
<dbReference type="InParanoid" id="C0NTY7"/>
<dbReference type="AlphaFoldDB" id="C0NTY7"/>
<dbReference type="STRING" id="447093.C0NTY7"/>
<dbReference type="PANTHER" id="PTHR38644">
    <property type="entry name" value="EXPRESSED PROTEIN"/>
    <property type="match status" value="1"/>
</dbReference>
<dbReference type="HOGENOM" id="CLU_023613_1_0_1"/>
<dbReference type="VEuPathDB" id="FungiDB:I7I50_05431"/>
<dbReference type="Proteomes" id="UP000001631">
    <property type="component" value="Unassembled WGS sequence"/>
</dbReference>
<keyword evidence="3" id="KW-1185">Reference proteome</keyword>
<reference evidence="2" key="1">
    <citation type="submission" date="2009-02" db="EMBL/GenBank/DDBJ databases">
        <title>The Genome Sequence of Ajellomyces capsulatus strain G186AR.</title>
        <authorList>
            <consortium name="The Broad Institute Genome Sequencing Platform"/>
            <person name="Champion M."/>
            <person name="Cuomo C."/>
            <person name="Ma L.-J."/>
            <person name="Henn M.R."/>
            <person name="Sil A."/>
            <person name="Goldman B."/>
            <person name="Young S.K."/>
            <person name="Kodira C.D."/>
            <person name="Zeng Q."/>
            <person name="Koehrsen M."/>
            <person name="Alvarado L."/>
            <person name="Berlin A."/>
            <person name="Borenstein D."/>
            <person name="Chen Z."/>
            <person name="Engels R."/>
            <person name="Freedman E."/>
            <person name="Gellesch M."/>
            <person name="Goldberg J."/>
            <person name="Griggs A."/>
            <person name="Gujja S."/>
            <person name="Heiman D."/>
            <person name="Hepburn T."/>
            <person name="Howarth C."/>
            <person name="Jen D."/>
            <person name="Larson L."/>
            <person name="Lewis B."/>
            <person name="Mehta T."/>
            <person name="Park D."/>
            <person name="Pearson M."/>
            <person name="Roberts A."/>
            <person name="Saif S."/>
            <person name="Shea T."/>
            <person name="Shenoy N."/>
            <person name="Sisk P."/>
            <person name="Stolte C."/>
            <person name="Sykes S."/>
            <person name="Walk T."/>
            <person name="White J."/>
            <person name="Yandava C."/>
            <person name="Klein B."/>
            <person name="McEwen J.G."/>
            <person name="Puccia R."/>
            <person name="Goldman G.H."/>
            <person name="Felipe M.S."/>
            <person name="Nino-Vega G."/>
            <person name="San-Blas G."/>
            <person name="Taylor J."/>
            <person name="Mendoza L."/>
            <person name="Galagan J."/>
            <person name="Nusbaum C."/>
            <person name="Birren B."/>
        </authorList>
    </citation>
    <scope>NUCLEOTIDE SEQUENCE</scope>
    <source>
        <strain evidence="2">G186AR</strain>
    </source>
</reference>
<dbReference type="PANTHER" id="PTHR38644:SF1">
    <property type="entry name" value="EXPRESSED PROTEIN"/>
    <property type="match status" value="1"/>
</dbReference>
<evidence type="ECO:0000313" key="3">
    <source>
        <dbReference type="Proteomes" id="UP000001631"/>
    </source>
</evidence>
<name>C0NTY7_AJECG</name>
<protein>
    <recommendedName>
        <fullName evidence="1">Mmc1 C-terminal domain-containing protein</fullName>
    </recommendedName>
</protein>
<organism evidence="2 3">
    <name type="scientific">Ajellomyces capsulatus (strain G186AR / H82 / ATCC MYA-2454 / RMSCC 2432)</name>
    <name type="common">Darling's disease fungus</name>
    <name type="synonym">Histoplasma capsulatum</name>
    <dbReference type="NCBI Taxonomy" id="447093"/>
    <lineage>
        <taxon>Eukaryota</taxon>
        <taxon>Fungi</taxon>
        <taxon>Dikarya</taxon>
        <taxon>Ascomycota</taxon>
        <taxon>Pezizomycotina</taxon>
        <taxon>Eurotiomycetes</taxon>
        <taxon>Eurotiomycetidae</taxon>
        <taxon>Onygenales</taxon>
        <taxon>Ajellomycetaceae</taxon>
        <taxon>Histoplasma</taxon>
    </lineage>
</organism>
<dbReference type="Pfam" id="PF23867">
    <property type="entry name" value="Mmc1_N"/>
    <property type="match status" value="1"/>
</dbReference>
<dbReference type="InterPro" id="IPR056196">
    <property type="entry name" value="Mmc1_C"/>
</dbReference>
<gene>
    <name evidence="2" type="ORF">HCBG_06617</name>
</gene>
<evidence type="ECO:0000313" key="2">
    <source>
        <dbReference type="EMBL" id="EEH05498.1"/>
    </source>
</evidence>
<feature type="domain" description="Mmc1 C-terminal" evidence="1">
    <location>
        <begin position="398"/>
        <end position="597"/>
    </location>
</feature>
<sequence>MLLFRRSIPLIIIPQQTTRLRRSLSMPPKLRSPLSKQVGPFTEAVFFCPSCSIWRCSTPLRTAHSRYRNFNLRRARSASTFVHQSAAAHAVNITRNIPERFQELYSALNSVHDTASNHVNSSRLQLALRGLETTRPVIRVAATAPRLVRLLLADPLSPKQQWEDYLEAHRVDRSGSLLIKYGEQTDLAVENSLVPTISIPSRVLKAANLEILLSHLSTNAGSDAQITSNTFLVPTIAIQSTSTGTHTFVRYPVHKSIVYGTGIDGLLAYTKLAERANITDTDSICATFDFELLGQGSAQRRNGVSCVDPNRAEAALNMFRESAQNATEYERGWSGSGVQPLIDWVSAPPDDAALDPSIKKLVGSLLDGVEESISAEENKKILVQQARNVPEEVRLDLDRTVTTWAERAHTELRDSLNDGFASKPWRDLAWWKLFWHVDDVGMVTSRILRTKWLPEAEKEVIWIGGKIHQAGLLNNNTYTTAKIQESPDIRVPHTEDSSSVSPEKPWPSQIADIRGRLTTSSVPSLHAVAQNLVFFSLSTTSLSAALSALVYISTSSASVYEAGTIATIGLFISLRRQQKGWDAARSLWECEVREEGRRALKDTEEGLRTVIHEGGRVPEAAPETEARQQVSKARQALSYVK</sequence>
<dbReference type="RefSeq" id="XP_045285979.1">
    <property type="nucleotide sequence ID" value="XM_045433666.1"/>
</dbReference>
<dbReference type="GeneID" id="69039633"/>
<proteinExistence type="predicted"/>
<dbReference type="EMBL" id="GG663371">
    <property type="protein sequence ID" value="EEH05498.1"/>
    <property type="molecule type" value="Genomic_DNA"/>
</dbReference>